<evidence type="ECO:0000313" key="4">
    <source>
        <dbReference type="Proteomes" id="UP001153292"/>
    </source>
</evidence>
<evidence type="ECO:0000256" key="1">
    <source>
        <dbReference type="SAM" id="MobiDB-lite"/>
    </source>
</evidence>
<keyword evidence="4" id="KW-1185">Reference proteome</keyword>
<dbReference type="Gene3D" id="1.10.2080.10">
    <property type="entry name" value="Insect odorant-binding protein A10/Ejaculatory bulb-specific protein 3"/>
    <property type="match status" value="1"/>
</dbReference>
<keyword evidence="2" id="KW-0732">Signal</keyword>
<name>A0ABN8L7C6_CHISP</name>
<dbReference type="PANTHER" id="PTHR11257:SF13">
    <property type="entry name" value="GEO07322P1"/>
    <property type="match status" value="1"/>
</dbReference>
<feature type="signal peptide" evidence="2">
    <location>
        <begin position="1"/>
        <end position="18"/>
    </location>
</feature>
<protein>
    <recommendedName>
        <fullName evidence="5">Chemosensory protein</fullName>
    </recommendedName>
</protein>
<sequence>MQRFIIFLVLGMAAMCLAEETTYTDRFDNVDVDEIIANPRLLTAYIRCVLDQGRCTAEGKELKEHVKDAMQTACKKCTDKQKDGARKVVNHIRVNEPQDWEKLVYKYDPIGEYKPIYEPFLAGENLDKNKGTEPSEDQKPDLVEQVQAPANDDKKADLVEARKTESVEFKKTEVVDKSSGLGFQEERHF</sequence>
<reference evidence="3" key="1">
    <citation type="submission" date="2021-12" db="EMBL/GenBank/DDBJ databases">
        <authorList>
            <person name="King R."/>
        </authorList>
    </citation>
    <scope>NUCLEOTIDE SEQUENCE</scope>
</reference>
<proteinExistence type="predicted"/>
<dbReference type="InterPro" id="IPR005055">
    <property type="entry name" value="A10/PebIII"/>
</dbReference>
<feature type="compositionally biased region" description="Basic and acidic residues" evidence="1">
    <location>
        <begin position="125"/>
        <end position="142"/>
    </location>
</feature>
<dbReference type="SUPFAM" id="SSF100910">
    <property type="entry name" value="Chemosensory protein Csp2"/>
    <property type="match status" value="1"/>
</dbReference>
<dbReference type="EMBL" id="OU963912">
    <property type="protein sequence ID" value="CAH2984496.1"/>
    <property type="molecule type" value="Genomic_DNA"/>
</dbReference>
<dbReference type="Pfam" id="PF03392">
    <property type="entry name" value="OS-D"/>
    <property type="match status" value="1"/>
</dbReference>
<dbReference type="PANTHER" id="PTHR11257">
    <property type="entry name" value="CHEMOSENSORY PROTEIN-RELATED"/>
    <property type="match status" value="1"/>
</dbReference>
<feature type="region of interest" description="Disordered" evidence="1">
    <location>
        <begin position="124"/>
        <end position="159"/>
    </location>
</feature>
<feature type="chain" id="PRO_5046695400" description="Chemosensory protein" evidence="2">
    <location>
        <begin position="19"/>
        <end position="189"/>
    </location>
</feature>
<dbReference type="Proteomes" id="UP001153292">
    <property type="component" value="Chromosome 19"/>
</dbReference>
<evidence type="ECO:0000256" key="2">
    <source>
        <dbReference type="SAM" id="SignalP"/>
    </source>
</evidence>
<evidence type="ECO:0000313" key="3">
    <source>
        <dbReference type="EMBL" id="CAH2984496.1"/>
    </source>
</evidence>
<gene>
    <name evidence="3" type="ORF">CHILSU_LOCUS4448</name>
</gene>
<evidence type="ECO:0008006" key="5">
    <source>
        <dbReference type="Google" id="ProtNLM"/>
    </source>
</evidence>
<organism evidence="3 4">
    <name type="scientific">Chilo suppressalis</name>
    <name type="common">Asiatic rice borer moth</name>
    <dbReference type="NCBI Taxonomy" id="168631"/>
    <lineage>
        <taxon>Eukaryota</taxon>
        <taxon>Metazoa</taxon>
        <taxon>Ecdysozoa</taxon>
        <taxon>Arthropoda</taxon>
        <taxon>Hexapoda</taxon>
        <taxon>Insecta</taxon>
        <taxon>Pterygota</taxon>
        <taxon>Neoptera</taxon>
        <taxon>Endopterygota</taxon>
        <taxon>Lepidoptera</taxon>
        <taxon>Glossata</taxon>
        <taxon>Ditrysia</taxon>
        <taxon>Pyraloidea</taxon>
        <taxon>Crambidae</taxon>
        <taxon>Crambinae</taxon>
        <taxon>Chilo</taxon>
    </lineage>
</organism>
<accession>A0ABN8L7C6</accession>
<dbReference type="InterPro" id="IPR036682">
    <property type="entry name" value="OS_D_A10/PebIII_sf"/>
</dbReference>